<feature type="signal peptide" evidence="2">
    <location>
        <begin position="1"/>
        <end position="24"/>
    </location>
</feature>
<dbReference type="EMBL" id="CP108330">
    <property type="protein sequence ID" value="WUR38904.1"/>
    <property type="molecule type" value="Genomic_DNA"/>
</dbReference>
<reference evidence="3 5" key="1">
    <citation type="submission" date="2016-10" db="EMBL/GenBank/DDBJ databases">
        <authorList>
            <person name="de Groot N.N."/>
        </authorList>
    </citation>
    <scope>NUCLEOTIDE SEQUENCE [LARGE SCALE GENOMIC DNA]</scope>
    <source>
        <strain evidence="3 5">CGMCC 4.1859</strain>
    </source>
</reference>
<feature type="chain" id="PRO_5011746903" evidence="2">
    <location>
        <begin position="25"/>
        <end position="435"/>
    </location>
</feature>
<gene>
    <name evidence="4" type="ORF">OHN36_17915</name>
    <name evidence="3" type="ORF">SAMN05216260_110233</name>
</gene>
<dbReference type="Proteomes" id="UP000198614">
    <property type="component" value="Unassembled WGS sequence"/>
</dbReference>
<feature type="region of interest" description="Disordered" evidence="1">
    <location>
        <begin position="25"/>
        <end position="45"/>
    </location>
</feature>
<reference evidence="4" key="2">
    <citation type="submission" date="2022-10" db="EMBL/GenBank/DDBJ databases">
        <title>The complete genomes of actinobacterial strains from the NBC collection.</title>
        <authorList>
            <person name="Joergensen T.S."/>
            <person name="Alvarez Arevalo M."/>
            <person name="Sterndorff E.B."/>
            <person name="Faurdal D."/>
            <person name="Vuksanovic O."/>
            <person name="Mourched A.-S."/>
            <person name="Charusanti P."/>
            <person name="Shaw S."/>
            <person name="Blin K."/>
            <person name="Weber T."/>
        </authorList>
    </citation>
    <scope>NUCLEOTIDE SEQUENCE</scope>
    <source>
        <strain evidence="4">NBC_00489</strain>
    </source>
</reference>
<name>A0A1G7NPT3_9ACTN</name>
<evidence type="ECO:0000313" key="6">
    <source>
        <dbReference type="Proteomes" id="UP001432161"/>
    </source>
</evidence>
<sequence length="435" mass="46245">MRKLAYAALLSLALLFSTTNTSFAAPSLPNPTSGTSTQRHEDAELTPLRGVPSVVDSASCDDIKNDVMKLRENEKKGAFGCFSMSPEKTDTARSTITAGIPTNACKGREDGKWYANRTSQCLIAPALDYTLWDDGKIVGTAVFAVAQEIDLSVTSLTWTETDQVALLEATNLAQGLRVNWTTQCAGTCSSPTVEPWPMGTPITVGQTLKSTYSLSDVPTTVYDYLDQSYSLSVSQPNSTILTSANWGGVDIRCDDSIAITNSAGCIIPGHTPTFDMSRLLYGSSADMISWAQINLARHWGLPGSGQPLHRLQKSTEQRKNRTAICGASKFVPDPGIPDDSCDEFPFAGTYESAALNGVDDGRNCAQTTAVNTGSSGYLPADWATIIPIGAHSGTEACVRGHIPSSLNSDAGGGYGNFVKAARLADGDPFWLNVVS</sequence>
<evidence type="ECO:0000256" key="1">
    <source>
        <dbReference type="SAM" id="MobiDB-lite"/>
    </source>
</evidence>
<evidence type="ECO:0000313" key="5">
    <source>
        <dbReference type="Proteomes" id="UP000198614"/>
    </source>
</evidence>
<protein>
    <submittedName>
        <fullName evidence="3">Uncharacterized protein</fullName>
    </submittedName>
</protein>
<keyword evidence="2" id="KW-0732">Signal</keyword>
<dbReference type="AlphaFoldDB" id="A0A1G7NPT3"/>
<evidence type="ECO:0000313" key="3">
    <source>
        <dbReference type="EMBL" id="SDF75319.1"/>
    </source>
</evidence>
<organism evidence="3 5">
    <name type="scientific">Streptomyces griseoaurantiacus</name>
    <dbReference type="NCBI Taxonomy" id="68213"/>
    <lineage>
        <taxon>Bacteria</taxon>
        <taxon>Bacillati</taxon>
        <taxon>Actinomycetota</taxon>
        <taxon>Actinomycetes</taxon>
        <taxon>Kitasatosporales</taxon>
        <taxon>Streptomycetaceae</taxon>
        <taxon>Streptomyces</taxon>
        <taxon>Streptomyces aurantiacus group</taxon>
    </lineage>
</organism>
<evidence type="ECO:0000256" key="2">
    <source>
        <dbReference type="SAM" id="SignalP"/>
    </source>
</evidence>
<dbReference type="EMBL" id="FNAX01000010">
    <property type="protein sequence ID" value="SDF75319.1"/>
    <property type="molecule type" value="Genomic_DNA"/>
</dbReference>
<dbReference type="Proteomes" id="UP001432161">
    <property type="component" value="Chromosome"/>
</dbReference>
<feature type="compositionally biased region" description="Polar residues" evidence="1">
    <location>
        <begin position="25"/>
        <end position="37"/>
    </location>
</feature>
<keyword evidence="6" id="KW-1185">Reference proteome</keyword>
<proteinExistence type="predicted"/>
<accession>A0A1G7NPT3</accession>
<evidence type="ECO:0000313" key="4">
    <source>
        <dbReference type="EMBL" id="WUR38904.1"/>
    </source>
</evidence>